<dbReference type="AlphaFoldDB" id="A0AAV0VYQ7"/>
<evidence type="ECO:0000313" key="7">
    <source>
        <dbReference type="Proteomes" id="UP001160148"/>
    </source>
</evidence>
<comment type="caution">
    <text evidence="6">The sequence shown here is derived from an EMBL/GenBank/DDBJ whole genome shotgun (WGS) entry which is preliminary data.</text>
</comment>
<dbReference type="GO" id="GO:0003735">
    <property type="term" value="F:structural constituent of ribosome"/>
    <property type="evidence" value="ECO:0007669"/>
    <property type="project" value="InterPro"/>
</dbReference>
<sequence length="89" mass="10453">MFLGQILRSTFQKVVGITPHGTTPTSFLTPSALNSWSIDFVRTKTRHHFPRPNEAKRIKKHGWWTRMATKEGRRVLQRRILKGRYVLSH</sequence>
<dbReference type="NCBIfam" id="TIGR01030">
    <property type="entry name" value="rpmH_bact"/>
    <property type="match status" value="1"/>
</dbReference>
<reference evidence="6 7" key="1">
    <citation type="submission" date="2023-01" db="EMBL/GenBank/DDBJ databases">
        <authorList>
            <person name="Whitehead M."/>
        </authorList>
    </citation>
    <scope>NUCLEOTIDE SEQUENCE [LARGE SCALE GENOMIC DNA]</scope>
</reference>
<dbReference type="EMBL" id="CARXXK010000001">
    <property type="protein sequence ID" value="CAI6349463.1"/>
    <property type="molecule type" value="Genomic_DNA"/>
</dbReference>
<dbReference type="GO" id="GO:0005762">
    <property type="term" value="C:mitochondrial large ribosomal subunit"/>
    <property type="evidence" value="ECO:0007669"/>
    <property type="project" value="TreeGrafter"/>
</dbReference>
<dbReference type="PANTHER" id="PTHR14503">
    <property type="entry name" value="MITOCHONDRIAL RIBOSOMAL PROTEIN 34 FAMILY MEMBER"/>
    <property type="match status" value="1"/>
</dbReference>
<dbReference type="Pfam" id="PF00468">
    <property type="entry name" value="Ribosomal_L34"/>
    <property type="match status" value="1"/>
</dbReference>
<keyword evidence="3" id="KW-0687">Ribonucleoprotein</keyword>
<dbReference type="PANTHER" id="PTHR14503:SF4">
    <property type="entry name" value="LARGE RIBOSOMAL SUBUNIT PROTEIN BL34M"/>
    <property type="match status" value="1"/>
</dbReference>
<evidence type="ECO:0000313" key="6">
    <source>
        <dbReference type="EMBL" id="CAI6349463.1"/>
    </source>
</evidence>
<organism evidence="6 7">
    <name type="scientific">Macrosiphum euphorbiae</name>
    <name type="common">potato aphid</name>
    <dbReference type="NCBI Taxonomy" id="13131"/>
    <lineage>
        <taxon>Eukaryota</taxon>
        <taxon>Metazoa</taxon>
        <taxon>Ecdysozoa</taxon>
        <taxon>Arthropoda</taxon>
        <taxon>Hexapoda</taxon>
        <taxon>Insecta</taxon>
        <taxon>Pterygota</taxon>
        <taxon>Neoptera</taxon>
        <taxon>Paraneoptera</taxon>
        <taxon>Hemiptera</taxon>
        <taxon>Sternorrhyncha</taxon>
        <taxon>Aphidomorpha</taxon>
        <taxon>Aphidoidea</taxon>
        <taxon>Aphididae</taxon>
        <taxon>Macrosiphini</taxon>
        <taxon>Macrosiphum</taxon>
    </lineage>
</organism>
<dbReference type="Gene3D" id="1.10.287.3980">
    <property type="match status" value="1"/>
</dbReference>
<comment type="similarity">
    <text evidence="1">Belongs to the bacterial ribosomal protein bL34 family.</text>
</comment>
<protein>
    <recommendedName>
        <fullName evidence="4">Large ribosomal subunit protein bL34m</fullName>
    </recommendedName>
    <alternativeName>
        <fullName evidence="5">39S ribosomal protein L34, mitochondrial</fullName>
    </alternativeName>
</protein>
<evidence type="ECO:0000256" key="4">
    <source>
        <dbReference type="ARBA" id="ARBA00035274"/>
    </source>
</evidence>
<dbReference type="InterPro" id="IPR000271">
    <property type="entry name" value="Ribosomal_bL34"/>
</dbReference>
<keyword evidence="7" id="KW-1185">Reference proteome</keyword>
<evidence type="ECO:0000256" key="1">
    <source>
        <dbReference type="ARBA" id="ARBA00010111"/>
    </source>
</evidence>
<proteinExistence type="inferred from homology"/>
<dbReference type="Proteomes" id="UP001160148">
    <property type="component" value="Unassembled WGS sequence"/>
</dbReference>
<gene>
    <name evidence="6" type="ORF">MEUPH1_LOCUS6018</name>
</gene>
<keyword evidence="2" id="KW-0689">Ribosomal protein</keyword>
<name>A0AAV0VYQ7_9HEMI</name>
<dbReference type="FunFam" id="1.10.287.3980:FF:000001">
    <property type="entry name" value="Mitochondrial ribosomal protein L34"/>
    <property type="match status" value="1"/>
</dbReference>
<evidence type="ECO:0000256" key="2">
    <source>
        <dbReference type="ARBA" id="ARBA00022980"/>
    </source>
</evidence>
<dbReference type="GO" id="GO:0006412">
    <property type="term" value="P:translation"/>
    <property type="evidence" value="ECO:0007669"/>
    <property type="project" value="InterPro"/>
</dbReference>
<accession>A0AAV0VYQ7</accession>
<evidence type="ECO:0000256" key="5">
    <source>
        <dbReference type="ARBA" id="ARBA00035434"/>
    </source>
</evidence>
<evidence type="ECO:0000256" key="3">
    <source>
        <dbReference type="ARBA" id="ARBA00023274"/>
    </source>
</evidence>